<protein>
    <submittedName>
        <fullName evidence="1">Uncharacterized protein</fullName>
    </submittedName>
</protein>
<dbReference type="AlphaFoldDB" id="A0A0D2QNJ7"/>
<evidence type="ECO:0000313" key="1">
    <source>
        <dbReference type="EMBL" id="KJB18426.1"/>
    </source>
</evidence>
<dbReference type="Gramene" id="KJB18426">
    <property type="protein sequence ID" value="KJB18426"/>
    <property type="gene ID" value="B456_003G052300"/>
</dbReference>
<evidence type="ECO:0000313" key="2">
    <source>
        <dbReference type="Proteomes" id="UP000032304"/>
    </source>
</evidence>
<proteinExistence type="predicted"/>
<keyword evidence="2" id="KW-1185">Reference proteome</keyword>
<reference evidence="1 2" key="1">
    <citation type="journal article" date="2012" name="Nature">
        <title>Repeated polyploidization of Gossypium genomes and the evolution of spinnable cotton fibres.</title>
        <authorList>
            <person name="Paterson A.H."/>
            <person name="Wendel J.F."/>
            <person name="Gundlach H."/>
            <person name="Guo H."/>
            <person name="Jenkins J."/>
            <person name="Jin D."/>
            <person name="Llewellyn D."/>
            <person name="Showmaker K.C."/>
            <person name="Shu S."/>
            <person name="Udall J."/>
            <person name="Yoo M.J."/>
            <person name="Byers R."/>
            <person name="Chen W."/>
            <person name="Doron-Faigenboim A."/>
            <person name="Duke M.V."/>
            <person name="Gong L."/>
            <person name="Grimwood J."/>
            <person name="Grover C."/>
            <person name="Grupp K."/>
            <person name="Hu G."/>
            <person name="Lee T.H."/>
            <person name="Li J."/>
            <person name="Lin L."/>
            <person name="Liu T."/>
            <person name="Marler B.S."/>
            <person name="Page J.T."/>
            <person name="Roberts A.W."/>
            <person name="Romanel E."/>
            <person name="Sanders W.S."/>
            <person name="Szadkowski E."/>
            <person name="Tan X."/>
            <person name="Tang H."/>
            <person name="Xu C."/>
            <person name="Wang J."/>
            <person name="Wang Z."/>
            <person name="Zhang D."/>
            <person name="Zhang L."/>
            <person name="Ashrafi H."/>
            <person name="Bedon F."/>
            <person name="Bowers J.E."/>
            <person name="Brubaker C.L."/>
            <person name="Chee P.W."/>
            <person name="Das S."/>
            <person name="Gingle A.R."/>
            <person name="Haigler C.H."/>
            <person name="Harker D."/>
            <person name="Hoffmann L.V."/>
            <person name="Hovav R."/>
            <person name="Jones D.C."/>
            <person name="Lemke C."/>
            <person name="Mansoor S."/>
            <person name="ur Rahman M."/>
            <person name="Rainville L.N."/>
            <person name="Rambani A."/>
            <person name="Reddy U.K."/>
            <person name="Rong J.K."/>
            <person name="Saranga Y."/>
            <person name="Scheffler B.E."/>
            <person name="Scheffler J.A."/>
            <person name="Stelly D.M."/>
            <person name="Triplett B.A."/>
            <person name="Van Deynze A."/>
            <person name="Vaslin M.F."/>
            <person name="Waghmare V.N."/>
            <person name="Walford S.A."/>
            <person name="Wright R.J."/>
            <person name="Zaki E.A."/>
            <person name="Zhang T."/>
            <person name="Dennis E.S."/>
            <person name="Mayer K.F."/>
            <person name="Peterson D.G."/>
            <person name="Rokhsar D.S."/>
            <person name="Wang X."/>
            <person name="Schmutz J."/>
        </authorList>
    </citation>
    <scope>NUCLEOTIDE SEQUENCE [LARGE SCALE GENOMIC DNA]</scope>
</reference>
<gene>
    <name evidence="1" type="ORF">B456_003G052300</name>
</gene>
<dbReference type="Proteomes" id="UP000032304">
    <property type="component" value="Chromosome 3"/>
</dbReference>
<accession>A0A0D2QNJ7</accession>
<organism evidence="1 2">
    <name type="scientific">Gossypium raimondii</name>
    <name type="common">Peruvian cotton</name>
    <name type="synonym">Gossypium klotzschianum subsp. raimondii</name>
    <dbReference type="NCBI Taxonomy" id="29730"/>
    <lineage>
        <taxon>Eukaryota</taxon>
        <taxon>Viridiplantae</taxon>
        <taxon>Streptophyta</taxon>
        <taxon>Embryophyta</taxon>
        <taxon>Tracheophyta</taxon>
        <taxon>Spermatophyta</taxon>
        <taxon>Magnoliopsida</taxon>
        <taxon>eudicotyledons</taxon>
        <taxon>Gunneridae</taxon>
        <taxon>Pentapetalae</taxon>
        <taxon>rosids</taxon>
        <taxon>malvids</taxon>
        <taxon>Malvales</taxon>
        <taxon>Malvaceae</taxon>
        <taxon>Malvoideae</taxon>
        <taxon>Gossypium</taxon>
    </lineage>
</organism>
<name>A0A0D2QNJ7_GOSRA</name>
<dbReference type="EMBL" id="CM001742">
    <property type="protein sequence ID" value="KJB18426.1"/>
    <property type="molecule type" value="Genomic_DNA"/>
</dbReference>
<sequence>MNGYSTLPVIYKIIFLSFSAHLTSSSNSQLPFEIFSTNLKDYRNVWRKQEEGFERTIVVAKAKKINVTKKALIQGLIKPSRMSKGCLRVTVFLNDTGTSDDMDKSVKCNELLLFNDAKHIMIDHGTDNNKINWALKDK</sequence>